<dbReference type="Proteomes" id="UP000277204">
    <property type="component" value="Unassembled WGS sequence"/>
</dbReference>
<dbReference type="AlphaFoldDB" id="A0A3P8D5B0"/>
<proteinExistence type="predicted"/>
<organism evidence="1 2">
    <name type="scientific">Schistosoma margrebowiei</name>
    <dbReference type="NCBI Taxonomy" id="48269"/>
    <lineage>
        <taxon>Eukaryota</taxon>
        <taxon>Metazoa</taxon>
        <taxon>Spiralia</taxon>
        <taxon>Lophotrochozoa</taxon>
        <taxon>Platyhelminthes</taxon>
        <taxon>Trematoda</taxon>
        <taxon>Digenea</taxon>
        <taxon>Strigeidida</taxon>
        <taxon>Schistosomatoidea</taxon>
        <taxon>Schistosomatidae</taxon>
        <taxon>Schistosoma</taxon>
    </lineage>
</organism>
<dbReference type="EMBL" id="UZAI01017624">
    <property type="protein sequence ID" value="VDP27484.1"/>
    <property type="molecule type" value="Genomic_DNA"/>
</dbReference>
<sequence length="56" mass="6121">MPAELVQATSQETFKRKLELRIVCYYDFSFSLGRTGGLMACVSPGNGGPSVDPTFF</sequence>
<gene>
    <name evidence="1" type="ORF">SMRZ_LOCUS18345</name>
</gene>
<accession>A0A3P8D5B0</accession>
<name>A0A3P8D5B0_9TREM</name>
<evidence type="ECO:0000313" key="2">
    <source>
        <dbReference type="Proteomes" id="UP000277204"/>
    </source>
</evidence>
<protein>
    <submittedName>
        <fullName evidence="1">Uncharacterized protein</fullName>
    </submittedName>
</protein>
<reference evidence="1 2" key="1">
    <citation type="submission" date="2018-11" db="EMBL/GenBank/DDBJ databases">
        <authorList>
            <consortium name="Pathogen Informatics"/>
        </authorList>
    </citation>
    <scope>NUCLEOTIDE SEQUENCE [LARGE SCALE GENOMIC DNA]</scope>
    <source>
        <strain evidence="1 2">Zambia</strain>
    </source>
</reference>
<evidence type="ECO:0000313" key="1">
    <source>
        <dbReference type="EMBL" id="VDP27484.1"/>
    </source>
</evidence>
<keyword evidence="2" id="KW-1185">Reference proteome</keyword>